<comment type="caution">
    <text evidence="1">The sequence shown here is derived from an EMBL/GenBank/DDBJ whole genome shotgun (WGS) entry which is preliminary data.</text>
</comment>
<dbReference type="Proteomes" id="UP001060085">
    <property type="component" value="Linkage Group LG02"/>
</dbReference>
<reference evidence="2" key="1">
    <citation type="journal article" date="2023" name="Nat. Plants">
        <title>Single-cell RNA sequencing provides a high-resolution roadmap for understanding the multicellular compartmentation of specialized metabolism.</title>
        <authorList>
            <person name="Sun S."/>
            <person name="Shen X."/>
            <person name="Li Y."/>
            <person name="Li Y."/>
            <person name="Wang S."/>
            <person name="Li R."/>
            <person name="Zhang H."/>
            <person name="Shen G."/>
            <person name="Guo B."/>
            <person name="Wei J."/>
            <person name="Xu J."/>
            <person name="St-Pierre B."/>
            <person name="Chen S."/>
            <person name="Sun C."/>
        </authorList>
    </citation>
    <scope>NUCLEOTIDE SEQUENCE [LARGE SCALE GENOMIC DNA]</scope>
</reference>
<gene>
    <name evidence="1" type="ORF">M9H77_08127</name>
</gene>
<keyword evidence="2" id="KW-1185">Reference proteome</keyword>
<accession>A0ACC0BX45</accession>
<name>A0ACC0BX45_CATRO</name>
<organism evidence="1 2">
    <name type="scientific">Catharanthus roseus</name>
    <name type="common">Madagascar periwinkle</name>
    <name type="synonym">Vinca rosea</name>
    <dbReference type="NCBI Taxonomy" id="4058"/>
    <lineage>
        <taxon>Eukaryota</taxon>
        <taxon>Viridiplantae</taxon>
        <taxon>Streptophyta</taxon>
        <taxon>Embryophyta</taxon>
        <taxon>Tracheophyta</taxon>
        <taxon>Spermatophyta</taxon>
        <taxon>Magnoliopsida</taxon>
        <taxon>eudicotyledons</taxon>
        <taxon>Gunneridae</taxon>
        <taxon>Pentapetalae</taxon>
        <taxon>asterids</taxon>
        <taxon>lamiids</taxon>
        <taxon>Gentianales</taxon>
        <taxon>Apocynaceae</taxon>
        <taxon>Rauvolfioideae</taxon>
        <taxon>Vinceae</taxon>
        <taxon>Catharanthinae</taxon>
        <taxon>Catharanthus</taxon>
    </lineage>
</organism>
<dbReference type="EMBL" id="CM044702">
    <property type="protein sequence ID" value="KAI5677177.1"/>
    <property type="molecule type" value="Genomic_DNA"/>
</dbReference>
<evidence type="ECO:0000313" key="2">
    <source>
        <dbReference type="Proteomes" id="UP001060085"/>
    </source>
</evidence>
<sequence>MSFYGIDDTGVSSDQESSDQGVKILFPKLKYLSLEDMPNLKEWMEVEVTQKAGSAVVFPILKELTVENYFQLITAPSRFPSLKRLHISSLYHGSSVITKICSKVITLTSLSIISVRELAFLPDWLPHKNHGLTDLDLICCPDLTDIVLKTKLPDDFHALQSLVSTNIYGCHSLQSFPIPRPSHRLISIRVLQIVNCDELIHLPSEMVESLRPLESLTVKNCRKLISIPKGLGSLPSLRVLIIGPFAEGMEFNALVDFFDGLQQPSSSSSSLRELNLYGLLQWHSLPDQLQHLSALKKLYLSNLGPEVLPDWFANLSSLEHLSLCNCVNLGHLPSMEAMRHLSKLWRLDIYDCPLLKGRCIKRSSLDSEWSKIRSIPEVRIDEVRIQ</sequence>
<protein>
    <submittedName>
        <fullName evidence="1">Uncharacterized protein</fullName>
    </submittedName>
</protein>
<proteinExistence type="predicted"/>
<evidence type="ECO:0000313" key="1">
    <source>
        <dbReference type="EMBL" id="KAI5677177.1"/>
    </source>
</evidence>